<organism evidence="2 3">
    <name type="scientific">Phytophthora fragariaefolia</name>
    <dbReference type="NCBI Taxonomy" id="1490495"/>
    <lineage>
        <taxon>Eukaryota</taxon>
        <taxon>Sar</taxon>
        <taxon>Stramenopiles</taxon>
        <taxon>Oomycota</taxon>
        <taxon>Peronosporomycetes</taxon>
        <taxon>Peronosporales</taxon>
        <taxon>Peronosporaceae</taxon>
        <taxon>Phytophthora</taxon>
    </lineage>
</organism>
<dbReference type="Proteomes" id="UP001165121">
    <property type="component" value="Unassembled WGS sequence"/>
</dbReference>
<accession>A0A9W6TZN0</accession>
<feature type="compositionally biased region" description="Polar residues" evidence="1">
    <location>
        <begin position="174"/>
        <end position="183"/>
    </location>
</feature>
<reference evidence="2" key="1">
    <citation type="submission" date="2023-04" db="EMBL/GenBank/DDBJ databases">
        <title>Phytophthora fragariaefolia NBRC 109709.</title>
        <authorList>
            <person name="Ichikawa N."/>
            <person name="Sato H."/>
            <person name="Tonouchi N."/>
        </authorList>
    </citation>
    <scope>NUCLEOTIDE SEQUENCE</scope>
    <source>
        <strain evidence="2">NBRC 109709</strain>
    </source>
</reference>
<feature type="region of interest" description="Disordered" evidence="1">
    <location>
        <begin position="155"/>
        <end position="186"/>
    </location>
</feature>
<proteinExistence type="predicted"/>
<dbReference type="EMBL" id="BSXT01000266">
    <property type="protein sequence ID" value="GMF22880.1"/>
    <property type="molecule type" value="Genomic_DNA"/>
</dbReference>
<dbReference type="AlphaFoldDB" id="A0A9W6TZN0"/>
<name>A0A9W6TZN0_9STRA</name>
<comment type="caution">
    <text evidence="2">The sequence shown here is derived from an EMBL/GenBank/DDBJ whole genome shotgun (WGS) entry which is preliminary data.</text>
</comment>
<dbReference type="OrthoDB" id="129068at2759"/>
<feature type="compositionally biased region" description="Basic and acidic residues" evidence="1">
    <location>
        <begin position="155"/>
        <end position="164"/>
    </location>
</feature>
<keyword evidence="3" id="KW-1185">Reference proteome</keyword>
<protein>
    <submittedName>
        <fullName evidence="2">Unnamed protein product</fullName>
    </submittedName>
</protein>
<gene>
    <name evidence="2" type="ORF">Pfra01_000347500</name>
</gene>
<evidence type="ECO:0000313" key="2">
    <source>
        <dbReference type="EMBL" id="GMF22880.1"/>
    </source>
</evidence>
<sequence length="288" mass="31973">MVELLNQSPIGFLAKKTKFSSITKVSKRLKSHYNRIKKRGELLATLLQPAGVLRNKLVQVKYEVRLSPAEIIAHQRAHNTQLHVDDINQPIKSSHTVRMQFEGMPANGWIVDATTRAQQRYIGISNRTEQSYPENATGDRRSGDENRIHESLLLSHEVRADRPSPTHSSTPTSEVTLPTSRPTTPYGPASVLGVDLVPLRVRCPPVPAFSEPLPQTTGNSTECAITTDTLRPEHAIVLSAPHQHTRVAEMSGYSLGGTSTTTRAIALLSTSRKSTNRESCEDTKRRRY</sequence>
<evidence type="ECO:0000313" key="3">
    <source>
        <dbReference type="Proteomes" id="UP001165121"/>
    </source>
</evidence>
<evidence type="ECO:0000256" key="1">
    <source>
        <dbReference type="SAM" id="MobiDB-lite"/>
    </source>
</evidence>